<protein>
    <submittedName>
        <fullName evidence="2">Uncharacterized protein</fullName>
    </submittedName>
</protein>
<dbReference type="Proteomes" id="UP001501588">
    <property type="component" value="Unassembled WGS sequence"/>
</dbReference>
<evidence type="ECO:0000256" key="1">
    <source>
        <dbReference type="SAM" id="MobiDB-lite"/>
    </source>
</evidence>
<evidence type="ECO:0000313" key="2">
    <source>
        <dbReference type="EMBL" id="GAA0607053.1"/>
    </source>
</evidence>
<gene>
    <name evidence="2" type="ORF">GCM10009416_50100</name>
</gene>
<organism evidence="2 3">
    <name type="scientific">Craurococcus roseus</name>
    <dbReference type="NCBI Taxonomy" id="77585"/>
    <lineage>
        <taxon>Bacteria</taxon>
        <taxon>Pseudomonadati</taxon>
        <taxon>Pseudomonadota</taxon>
        <taxon>Alphaproteobacteria</taxon>
        <taxon>Acetobacterales</taxon>
        <taxon>Acetobacteraceae</taxon>
        <taxon>Craurococcus</taxon>
    </lineage>
</organism>
<keyword evidence="3" id="KW-1185">Reference proteome</keyword>
<proteinExistence type="predicted"/>
<accession>A0ABN1GA39</accession>
<sequence>MVGTRSAWHPRLTDPSPSKGKARPARTRGEGGLSKMARARTLTGPVCLHKRHADLREAPR</sequence>
<feature type="region of interest" description="Disordered" evidence="1">
    <location>
        <begin position="1"/>
        <end position="45"/>
    </location>
</feature>
<evidence type="ECO:0000313" key="3">
    <source>
        <dbReference type="Proteomes" id="UP001501588"/>
    </source>
</evidence>
<comment type="caution">
    <text evidence="2">The sequence shown here is derived from an EMBL/GenBank/DDBJ whole genome shotgun (WGS) entry which is preliminary data.</text>
</comment>
<dbReference type="EMBL" id="BAAAFZ010000116">
    <property type="protein sequence ID" value="GAA0607053.1"/>
    <property type="molecule type" value="Genomic_DNA"/>
</dbReference>
<name>A0ABN1GA39_9PROT</name>
<reference evidence="2 3" key="1">
    <citation type="journal article" date="2019" name="Int. J. Syst. Evol. Microbiol.">
        <title>The Global Catalogue of Microorganisms (GCM) 10K type strain sequencing project: providing services to taxonomists for standard genome sequencing and annotation.</title>
        <authorList>
            <consortium name="The Broad Institute Genomics Platform"/>
            <consortium name="The Broad Institute Genome Sequencing Center for Infectious Disease"/>
            <person name="Wu L."/>
            <person name="Ma J."/>
        </authorList>
    </citation>
    <scope>NUCLEOTIDE SEQUENCE [LARGE SCALE GENOMIC DNA]</scope>
    <source>
        <strain evidence="2 3">JCM 9933</strain>
    </source>
</reference>